<feature type="domain" description="Xylose isomerase-like TIM barrel" evidence="1">
    <location>
        <begin position="24"/>
        <end position="261"/>
    </location>
</feature>
<name>A0A517M2K1_9BACT</name>
<keyword evidence="3" id="KW-1185">Reference proteome</keyword>
<organism evidence="2 3">
    <name type="scientific">Rosistilla ulvae</name>
    <dbReference type="NCBI Taxonomy" id="1930277"/>
    <lineage>
        <taxon>Bacteria</taxon>
        <taxon>Pseudomonadati</taxon>
        <taxon>Planctomycetota</taxon>
        <taxon>Planctomycetia</taxon>
        <taxon>Pirellulales</taxon>
        <taxon>Pirellulaceae</taxon>
        <taxon>Rosistilla</taxon>
    </lineage>
</organism>
<gene>
    <name evidence="2" type="primary">ulaE_1</name>
    <name evidence="2" type="ORF">EC9_32930</name>
</gene>
<dbReference type="Pfam" id="PF01261">
    <property type="entry name" value="AP_endonuc_2"/>
    <property type="match status" value="1"/>
</dbReference>
<dbReference type="Proteomes" id="UP000319557">
    <property type="component" value="Chromosome"/>
</dbReference>
<dbReference type="InterPro" id="IPR036237">
    <property type="entry name" value="Xyl_isomerase-like_sf"/>
</dbReference>
<dbReference type="InterPro" id="IPR050312">
    <property type="entry name" value="IolE/XylAMocC-like"/>
</dbReference>
<dbReference type="AlphaFoldDB" id="A0A517M2K1"/>
<keyword evidence="2" id="KW-0413">Isomerase</keyword>
<dbReference type="Gene3D" id="3.20.20.150">
    <property type="entry name" value="Divalent-metal-dependent TIM barrel enzymes"/>
    <property type="match status" value="1"/>
</dbReference>
<dbReference type="PANTHER" id="PTHR12110">
    <property type="entry name" value="HYDROXYPYRUVATE ISOMERASE"/>
    <property type="match status" value="1"/>
</dbReference>
<dbReference type="OrthoDB" id="9782669at2"/>
<accession>A0A517M2K1</accession>
<proteinExistence type="predicted"/>
<dbReference type="RefSeq" id="WP_145346664.1">
    <property type="nucleotide sequence ID" value="NZ_CP036261.1"/>
</dbReference>
<protein>
    <submittedName>
        <fullName evidence="2">L-ribulose-5-phosphate 3-epimerase UlaE</fullName>
        <ecNumber evidence="2">5.1.3.22</ecNumber>
    </submittedName>
</protein>
<dbReference type="GO" id="GO:0034015">
    <property type="term" value="F:L-ribulose-5-phosphate 3-epimerase activity"/>
    <property type="evidence" value="ECO:0007669"/>
    <property type="project" value="UniProtKB-EC"/>
</dbReference>
<evidence type="ECO:0000259" key="1">
    <source>
        <dbReference type="Pfam" id="PF01261"/>
    </source>
</evidence>
<evidence type="ECO:0000313" key="3">
    <source>
        <dbReference type="Proteomes" id="UP000319557"/>
    </source>
</evidence>
<dbReference type="SUPFAM" id="SSF51658">
    <property type="entry name" value="Xylose isomerase-like"/>
    <property type="match status" value="1"/>
</dbReference>
<evidence type="ECO:0000313" key="2">
    <source>
        <dbReference type="EMBL" id="QDS89096.1"/>
    </source>
</evidence>
<reference evidence="2 3" key="1">
    <citation type="submission" date="2019-02" db="EMBL/GenBank/DDBJ databases">
        <title>Deep-cultivation of Planctomycetes and their phenomic and genomic characterization uncovers novel biology.</title>
        <authorList>
            <person name="Wiegand S."/>
            <person name="Jogler M."/>
            <person name="Boedeker C."/>
            <person name="Pinto D."/>
            <person name="Vollmers J."/>
            <person name="Rivas-Marin E."/>
            <person name="Kohn T."/>
            <person name="Peeters S.H."/>
            <person name="Heuer A."/>
            <person name="Rast P."/>
            <person name="Oberbeckmann S."/>
            <person name="Bunk B."/>
            <person name="Jeske O."/>
            <person name="Meyerdierks A."/>
            <person name="Storesund J.E."/>
            <person name="Kallscheuer N."/>
            <person name="Luecker S."/>
            <person name="Lage O.M."/>
            <person name="Pohl T."/>
            <person name="Merkel B.J."/>
            <person name="Hornburger P."/>
            <person name="Mueller R.-W."/>
            <person name="Bruemmer F."/>
            <person name="Labrenz M."/>
            <person name="Spormann A.M."/>
            <person name="Op den Camp H."/>
            <person name="Overmann J."/>
            <person name="Amann R."/>
            <person name="Jetten M.S.M."/>
            <person name="Mascher T."/>
            <person name="Medema M.H."/>
            <person name="Devos D.P."/>
            <person name="Kaster A.-K."/>
            <person name="Ovreas L."/>
            <person name="Rohde M."/>
            <person name="Galperin M.Y."/>
            <person name="Jogler C."/>
        </authorList>
    </citation>
    <scope>NUCLEOTIDE SEQUENCE [LARGE SCALE GENOMIC DNA]</scope>
    <source>
        <strain evidence="2 3">EC9</strain>
    </source>
</reference>
<dbReference type="InterPro" id="IPR013022">
    <property type="entry name" value="Xyl_isomerase-like_TIM-brl"/>
</dbReference>
<dbReference type="EC" id="5.1.3.22" evidence="2"/>
<sequence length="284" mass="31472">MLSGISYWSLPGGLEGTCSLTTALQLAKEQQFDALELAIAPEGAIHVQLTEGECESMREQCDASGIRVNTLASGMSWAFNPVSNDESVRSESIRLHSEAIRRAAWLGCEALLYVPGVVTSPISPAERVRYDHAMDRAKYAVESLLKIAEECRVSLCIENVWNGFLYSPLELRDFIDGVSSDWLGVYFDAGNLLGYQQHPPDWIQLLGSRIKRVHVKGYRDVFGFAGNYEFCELDEGDVPLEETIEALREIGYDGTVVAEMLPFQEGRLERTATTLNALLKAVVT</sequence>
<dbReference type="EMBL" id="CP036261">
    <property type="protein sequence ID" value="QDS89096.1"/>
    <property type="molecule type" value="Genomic_DNA"/>
</dbReference>
<dbReference type="KEGG" id="ruv:EC9_32930"/>